<reference evidence="4" key="1">
    <citation type="thesis" date="2020" institute="Technische Universitat Dresden" country="Dresden, Germany">
        <title>The Agarolytic System of Microbulbifer elongatus PORT2, Isolated from Batu Karas, Pangandaran West Java Indonesia.</title>
        <authorList>
            <person name="Anggraeni S.R."/>
        </authorList>
    </citation>
    <scope>NUCLEOTIDE SEQUENCE</scope>
    <source>
        <strain evidence="4">PORT2</strain>
    </source>
</reference>
<evidence type="ECO:0000256" key="3">
    <source>
        <dbReference type="PIRNR" id="PIRNR029218"/>
    </source>
</evidence>
<dbReference type="InterPro" id="IPR028344">
    <property type="entry name" value="ParE1/4"/>
</dbReference>
<organism evidence="4 5">
    <name type="scientific">Microbulbifer elongatus</name>
    <dbReference type="NCBI Taxonomy" id="86173"/>
    <lineage>
        <taxon>Bacteria</taxon>
        <taxon>Pseudomonadati</taxon>
        <taxon>Pseudomonadota</taxon>
        <taxon>Gammaproteobacteria</taxon>
        <taxon>Cellvibrionales</taxon>
        <taxon>Microbulbiferaceae</taxon>
        <taxon>Microbulbifer</taxon>
    </lineage>
</organism>
<dbReference type="PIRSF" id="PIRSF029218">
    <property type="entry name" value="ParE"/>
    <property type="match status" value="1"/>
</dbReference>
<evidence type="ECO:0000256" key="1">
    <source>
        <dbReference type="ARBA" id="ARBA00006226"/>
    </source>
</evidence>
<gene>
    <name evidence="4" type="ORF">HXX02_15465</name>
</gene>
<keyword evidence="5" id="KW-1185">Reference proteome</keyword>
<dbReference type="PANTHER" id="PTHR33755:SF9">
    <property type="entry name" value="TOXIN PARE1"/>
    <property type="match status" value="1"/>
</dbReference>
<evidence type="ECO:0000313" key="5">
    <source>
        <dbReference type="Proteomes" id="UP001205566"/>
    </source>
</evidence>
<keyword evidence="2" id="KW-1277">Toxin-antitoxin system</keyword>
<sequence length="100" mass="11392">MSSFKLSRKAKNDLRSIANFTERRWGVAQRNVYIKKFDDAFHDLAASPLSGVSSENIKPGYRKIPHGAHIIFYKIGENDCVEVIRILHQSMDVKSKLLST</sequence>
<dbReference type="EMBL" id="JACASI010000040">
    <property type="protein sequence ID" value="MCQ3830836.1"/>
    <property type="molecule type" value="Genomic_DNA"/>
</dbReference>
<dbReference type="PANTHER" id="PTHR33755">
    <property type="entry name" value="TOXIN PARE1-RELATED"/>
    <property type="match status" value="1"/>
</dbReference>
<dbReference type="RefSeq" id="WP_255875724.1">
    <property type="nucleotide sequence ID" value="NZ_JACASI010000040.1"/>
</dbReference>
<dbReference type="InterPro" id="IPR007712">
    <property type="entry name" value="RelE/ParE_toxin"/>
</dbReference>
<dbReference type="Proteomes" id="UP001205566">
    <property type="component" value="Unassembled WGS sequence"/>
</dbReference>
<dbReference type="Gene3D" id="3.30.2310.20">
    <property type="entry name" value="RelE-like"/>
    <property type="match status" value="1"/>
</dbReference>
<evidence type="ECO:0000313" key="4">
    <source>
        <dbReference type="EMBL" id="MCQ3830836.1"/>
    </source>
</evidence>
<dbReference type="Pfam" id="PF05016">
    <property type="entry name" value="ParE_toxin"/>
    <property type="match status" value="1"/>
</dbReference>
<dbReference type="InterPro" id="IPR035093">
    <property type="entry name" value="RelE/ParE_toxin_dom_sf"/>
</dbReference>
<dbReference type="InterPro" id="IPR051803">
    <property type="entry name" value="TA_system_RelE-like_toxin"/>
</dbReference>
<accession>A0ABT1P6W1</accession>
<name>A0ABT1P6W1_9GAMM</name>
<comment type="caution">
    <text evidence="4">The sequence shown here is derived from an EMBL/GenBank/DDBJ whole genome shotgun (WGS) entry which is preliminary data.</text>
</comment>
<evidence type="ECO:0000256" key="2">
    <source>
        <dbReference type="ARBA" id="ARBA00022649"/>
    </source>
</evidence>
<protein>
    <recommendedName>
        <fullName evidence="3">Toxin</fullName>
    </recommendedName>
</protein>
<comment type="similarity">
    <text evidence="1 3">Belongs to the RelE toxin family.</text>
</comment>
<proteinExistence type="inferred from homology"/>